<keyword evidence="1" id="KW-0129">CBS domain</keyword>
<dbReference type="SUPFAM" id="SSF54631">
    <property type="entry name" value="CBS-domain pair"/>
    <property type="match status" value="1"/>
</dbReference>
<feature type="domain" description="CBS" evidence="2">
    <location>
        <begin position="75"/>
        <end position="130"/>
    </location>
</feature>
<evidence type="ECO:0000259" key="2">
    <source>
        <dbReference type="PROSITE" id="PS51371"/>
    </source>
</evidence>
<comment type="caution">
    <text evidence="3">The sequence shown here is derived from an EMBL/GenBank/DDBJ whole genome shotgun (WGS) entry which is preliminary data.</text>
</comment>
<organism evidence="3">
    <name type="scientific">marine sediment metagenome</name>
    <dbReference type="NCBI Taxonomy" id="412755"/>
    <lineage>
        <taxon>unclassified sequences</taxon>
        <taxon>metagenomes</taxon>
        <taxon>ecological metagenomes</taxon>
    </lineage>
</organism>
<name>A0A0F9HNZ8_9ZZZZ</name>
<evidence type="ECO:0000313" key="3">
    <source>
        <dbReference type="EMBL" id="KKL76842.1"/>
    </source>
</evidence>
<dbReference type="EMBL" id="LAZR01023927">
    <property type="protein sequence ID" value="KKL76842.1"/>
    <property type="molecule type" value="Genomic_DNA"/>
</dbReference>
<sequence>MRLGEILEQKGDNRIITIDGNATICQAAAEMTVNNVGALLVTIEKDVEGIITERDLVRLWNRDERERHSPVQRFMSAKLIFASVDDSFEDALSSMSVNNIRHLVVKDGDRISGVISIKDLVRVFCEAKQGT</sequence>
<reference evidence="3" key="1">
    <citation type="journal article" date="2015" name="Nature">
        <title>Complex archaea that bridge the gap between prokaryotes and eukaryotes.</title>
        <authorList>
            <person name="Spang A."/>
            <person name="Saw J.H."/>
            <person name="Jorgensen S.L."/>
            <person name="Zaremba-Niedzwiedzka K."/>
            <person name="Martijn J."/>
            <person name="Lind A.E."/>
            <person name="van Eijk R."/>
            <person name="Schleper C."/>
            <person name="Guy L."/>
            <person name="Ettema T.J."/>
        </authorList>
    </citation>
    <scope>NUCLEOTIDE SEQUENCE</scope>
</reference>
<dbReference type="PANTHER" id="PTHR43080:SF2">
    <property type="entry name" value="CBS DOMAIN-CONTAINING PROTEIN"/>
    <property type="match status" value="1"/>
</dbReference>
<proteinExistence type="predicted"/>
<dbReference type="PROSITE" id="PS51371">
    <property type="entry name" value="CBS"/>
    <property type="match status" value="1"/>
</dbReference>
<gene>
    <name evidence="3" type="ORF">LCGC14_2040890</name>
</gene>
<dbReference type="InterPro" id="IPR000644">
    <property type="entry name" value="CBS_dom"/>
</dbReference>
<dbReference type="InterPro" id="IPR046342">
    <property type="entry name" value="CBS_dom_sf"/>
</dbReference>
<dbReference type="Gene3D" id="3.10.580.10">
    <property type="entry name" value="CBS-domain"/>
    <property type="match status" value="1"/>
</dbReference>
<evidence type="ECO:0000256" key="1">
    <source>
        <dbReference type="ARBA" id="ARBA00023122"/>
    </source>
</evidence>
<dbReference type="InterPro" id="IPR051257">
    <property type="entry name" value="Diverse_CBS-Domain"/>
</dbReference>
<dbReference type="PANTHER" id="PTHR43080">
    <property type="entry name" value="CBS DOMAIN-CONTAINING PROTEIN CBSX3, MITOCHONDRIAL"/>
    <property type="match status" value="1"/>
</dbReference>
<dbReference type="SMART" id="SM00116">
    <property type="entry name" value="CBS"/>
    <property type="match status" value="2"/>
</dbReference>
<dbReference type="Pfam" id="PF00571">
    <property type="entry name" value="CBS"/>
    <property type="match status" value="2"/>
</dbReference>
<dbReference type="AlphaFoldDB" id="A0A0F9HNZ8"/>
<accession>A0A0F9HNZ8</accession>
<protein>
    <recommendedName>
        <fullName evidence="2">CBS domain-containing protein</fullName>
    </recommendedName>
</protein>